<dbReference type="EMBL" id="BPQI01000017">
    <property type="protein sequence ID" value="GJD55078.1"/>
    <property type="molecule type" value="Genomic_DNA"/>
</dbReference>
<feature type="domain" description="HTH lacI-type" evidence="4">
    <location>
        <begin position="12"/>
        <end position="66"/>
    </location>
</feature>
<dbReference type="SUPFAM" id="SSF47413">
    <property type="entry name" value="lambda repressor-like DNA-binding domains"/>
    <property type="match status" value="1"/>
</dbReference>
<dbReference type="SMART" id="SM00354">
    <property type="entry name" value="HTH_LACI"/>
    <property type="match status" value="1"/>
</dbReference>
<dbReference type="Gene3D" id="3.40.50.2300">
    <property type="match status" value="2"/>
</dbReference>
<gene>
    <name evidence="6" type="primary">gntR_1</name>
    <name evidence="5" type="ORF">IFDJLNFL_0960</name>
    <name evidence="6" type="ORF">MTDSW087_01764</name>
</gene>
<dbReference type="InterPro" id="IPR046335">
    <property type="entry name" value="LacI/GalR-like_sensor"/>
</dbReference>
<reference evidence="5" key="3">
    <citation type="submission" date="2021-08" db="EMBL/GenBank/DDBJ databases">
        <authorList>
            <person name="Tani A."/>
            <person name="Ola A."/>
            <person name="Ogura Y."/>
            <person name="Katsura K."/>
            <person name="Hayashi T."/>
        </authorList>
    </citation>
    <scope>NUCLEOTIDE SEQUENCE</scope>
    <source>
        <strain evidence="5">DSM 22415</strain>
    </source>
</reference>
<evidence type="ECO:0000256" key="1">
    <source>
        <dbReference type="ARBA" id="ARBA00023015"/>
    </source>
</evidence>
<dbReference type="Proteomes" id="UP000401717">
    <property type="component" value="Unassembled WGS sequence"/>
</dbReference>
<keyword evidence="3" id="KW-0804">Transcription</keyword>
<dbReference type="PROSITE" id="PS50932">
    <property type="entry name" value="HTH_LACI_2"/>
    <property type="match status" value="1"/>
</dbReference>
<dbReference type="GO" id="GO:0003700">
    <property type="term" value="F:DNA-binding transcription factor activity"/>
    <property type="evidence" value="ECO:0007669"/>
    <property type="project" value="TreeGrafter"/>
</dbReference>
<protein>
    <submittedName>
        <fullName evidence="6">HTH-type transcriptional regulator GntR</fullName>
    </submittedName>
</protein>
<keyword evidence="8" id="KW-1185">Reference proteome</keyword>
<dbReference type="Pfam" id="PF13377">
    <property type="entry name" value="Peripla_BP_3"/>
    <property type="match status" value="1"/>
</dbReference>
<evidence type="ECO:0000259" key="4">
    <source>
        <dbReference type="PROSITE" id="PS50932"/>
    </source>
</evidence>
<keyword evidence="2" id="KW-0238">DNA-binding</keyword>
<dbReference type="Proteomes" id="UP001055303">
    <property type="component" value="Unassembled WGS sequence"/>
</dbReference>
<dbReference type="Pfam" id="PF00356">
    <property type="entry name" value="LacI"/>
    <property type="match status" value="1"/>
</dbReference>
<accession>A0A564FWD0</accession>
<evidence type="ECO:0000313" key="8">
    <source>
        <dbReference type="Proteomes" id="UP001055303"/>
    </source>
</evidence>
<sequence>MRQRRRGSVQRVTMSDVARVAEVSPMTVSRALNQPDAVRPELRERVQEAVRKTGYIHDRIASALASHRSGMIAVILPTIASSMFSDSVRGISEVARARGAQIVLAETNYSVMEEEAAVAALLGRRPDGFIVIGTIQSERTRSQLVRAAVPVVETWDTTEEPVDSLIAFSNRDAAQAMTEALADLGYQRIAFAGVANGDRRARLREEGYRAGLTARALHAPQVVYVEDLTSMRSGALVADMVTALAPQPDALFCLNDVLAAGALLALQRKGLRVPDALGVAGFGGFDFAEHLVPSLTTVDVPRYAIGHEAACVLMDRIEGLADAHKISRTEFQICLRESTRDIIL</sequence>
<dbReference type="CDD" id="cd01575">
    <property type="entry name" value="PBP1_GntR"/>
    <property type="match status" value="1"/>
</dbReference>
<dbReference type="SUPFAM" id="SSF53822">
    <property type="entry name" value="Periplasmic binding protein-like I"/>
    <property type="match status" value="1"/>
</dbReference>
<evidence type="ECO:0000313" key="6">
    <source>
        <dbReference type="EMBL" id="VUF12076.1"/>
    </source>
</evidence>
<dbReference type="Gene3D" id="1.10.260.40">
    <property type="entry name" value="lambda repressor-like DNA-binding domains"/>
    <property type="match status" value="1"/>
</dbReference>
<dbReference type="AlphaFoldDB" id="A0A564FWD0"/>
<dbReference type="InterPro" id="IPR010982">
    <property type="entry name" value="Lambda_DNA-bd_dom_sf"/>
</dbReference>
<dbReference type="PANTHER" id="PTHR30146:SF33">
    <property type="entry name" value="TRANSCRIPTIONAL REGULATOR"/>
    <property type="match status" value="1"/>
</dbReference>
<dbReference type="InterPro" id="IPR000843">
    <property type="entry name" value="HTH_LacI"/>
</dbReference>
<reference evidence="5" key="2">
    <citation type="journal article" date="2021" name="Front. Microbiol.">
        <title>Comprehensive Comparative Genomics and Phenotyping of Methylobacterium Species.</title>
        <authorList>
            <person name="Alessa O."/>
            <person name="Ogura Y."/>
            <person name="Fujitani Y."/>
            <person name="Takami H."/>
            <person name="Hayashi T."/>
            <person name="Sahin N."/>
            <person name="Tani A."/>
        </authorList>
    </citation>
    <scope>NUCLEOTIDE SEQUENCE</scope>
    <source>
        <strain evidence="5">DSM 22415</strain>
    </source>
</reference>
<dbReference type="PROSITE" id="PS00356">
    <property type="entry name" value="HTH_LACI_1"/>
    <property type="match status" value="1"/>
</dbReference>
<dbReference type="InterPro" id="IPR028082">
    <property type="entry name" value="Peripla_BP_I"/>
</dbReference>
<dbReference type="EMBL" id="CABFVH010000007">
    <property type="protein sequence ID" value="VUF12076.1"/>
    <property type="molecule type" value="Genomic_DNA"/>
</dbReference>
<dbReference type="CDD" id="cd01392">
    <property type="entry name" value="HTH_LacI"/>
    <property type="match status" value="1"/>
</dbReference>
<dbReference type="RefSeq" id="WP_186383786.1">
    <property type="nucleotide sequence ID" value="NZ_BPQI01000017.1"/>
</dbReference>
<evidence type="ECO:0000256" key="2">
    <source>
        <dbReference type="ARBA" id="ARBA00023125"/>
    </source>
</evidence>
<keyword evidence="1" id="KW-0805">Transcription regulation</keyword>
<evidence type="ECO:0000256" key="3">
    <source>
        <dbReference type="ARBA" id="ARBA00023163"/>
    </source>
</evidence>
<organism evidence="6 7">
    <name type="scientific">Methylobacterium dankookense</name>
    <dbReference type="NCBI Taxonomy" id="560405"/>
    <lineage>
        <taxon>Bacteria</taxon>
        <taxon>Pseudomonadati</taxon>
        <taxon>Pseudomonadota</taxon>
        <taxon>Alphaproteobacteria</taxon>
        <taxon>Hyphomicrobiales</taxon>
        <taxon>Methylobacteriaceae</taxon>
        <taxon>Methylobacterium</taxon>
    </lineage>
</organism>
<evidence type="ECO:0000313" key="5">
    <source>
        <dbReference type="EMBL" id="GJD55078.1"/>
    </source>
</evidence>
<evidence type="ECO:0000313" key="7">
    <source>
        <dbReference type="Proteomes" id="UP000401717"/>
    </source>
</evidence>
<proteinExistence type="predicted"/>
<dbReference type="GO" id="GO:0000976">
    <property type="term" value="F:transcription cis-regulatory region binding"/>
    <property type="evidence" value="ECO:0007669"/>
    <property type="project" value="TreeGrafter"/>
</dbReference>
<dbReference type="PANTHER" id="PTHR30146">
    <property type="entry name" value="LACI-RELATED TRANSCRIPTIONAL REPRESSOR"/>
    <property type="match status" value="1"/>
</dbReference>
<name>A0A564FWD0_9HYPH</name>
<reference evidence="6 7" key="1">
    <citation type="submission" date="2019-06" db="EMBL/GenBank/DDBJ databases">
        <authorList>
            <person name="Rodrigo-Torres L."/>
            <person name="Arahal R. D."/>
            <person name="Lucena T."/>
        </authorList>
    </citation>
    <scope>NUCLEOTIDE SEQUENCE [LARGE SCALE GENOMIC DNA]</scope>
    <source>
        <strain evidence="6 7">SW08-7</strain>
    </source>
</reference>